<keyword evidence="1" id="KW-0175">Coiled coil</keyword>
<feature type="region of interest" description="Disordered" evidence="2">
    <location>
        <begin position="477"/>
        <end position="556"/>
    </location>
</feature>
<evidence type="ECO:0000256" key="2">
    <source>
        <dbReference type="SAM" id="MobiDB-lite"/>
    </source>
</evidence>
<dbReference type="EMBL" id="AVOT02043466">
    <property type="protein sequence ID" value="MBW0538898.1"/>
    <property type="molecule type" value="Genomic_DNA"/>
</dbReference>
<accession>A0A9Q3IET4</accession>
<organism evidence="3 4">
    <name type="scientific">Austropuccinia psidii MF-1</name>
    <dbReference type="NCBI Taxonomy" id="1389203"/>
    <lineage>
        <taxon>Eukaryota</taxon>
        <taxon>Fungi</taxon>
        <taxon>Dikarya</taxon>
        <taxon>Basidiomycota</taxon>
        <taxon>Pucciniomycotina</taxon>
        <taxon>Pucciniomycetes</taxon>
        <taxon>Pucciniales</taxon>
        <taxon>Sphaerophragmiaceae</taxon>
        <taxon>Austropuccinia</taxon>
    </lineage>
</organism>
<protein>
    <submittedName>
        <fullName evidence="3">Uncharacterized protein</fullName>
    </submittedName>
</protein>
<feature type="coiled-coil region" evidence="1">
    <location>
        <begin position="34"/>
        <end position="61"/>
    </location>
</feature>
<dbReference type="OrthoDB" id="3056461at2759"/>
<evidence type="ECO:0000256" key="1">
    <source>
        <dbReference type="SAM" id="Coils"/>
    </source>
</evidence>
<keyword evidence="4" id="KW-1185">Reference proteome</keyword>
<name>A0A9Q3IET4_9BASI</name>
<dbReference type="Proteomes" id="UP000765509">
    <property type="component" value="Unassembled WGS sequence"/>
</dbReference>
<reference evidence="3" key="1">
    <citation type="submission" date="2021-03" db="EMBL/GenBank/DDBJ databases">
        <title>Draft genome sequence of rust myrtle Austropuccinia psidii MF-1, a brazilian biotype.</title>
        <authorList>
            <person name="Quecine M.C."/>
            <person name="Pachon D.M.R."/>
            <person name="Bonatelli M.L."/>
            <person name="Correr F.H."/>
            <person name="Franceschini L.M."/>
            <person name="Leite T.F."/>
            <person name="Margarido G.R.A."/>
            <person name="Almeida C.A."/>
            <person name="Ferrarezi J.A."/>
            <person name="Labate C.A."/>
        </authorList>
    </citation>
    <scope>NUCLEOTIDE SEQUENCE</scope>
    <source>
        <strain evidence="3">MF-1</strain>
    </source>
</reference>
<evidence type="ECO:0000313" key="3">
    <source>
        <dbReference type="EMBL" id="MBW0538898.1"/>
    </source>
</evidence>
<feature type="compositionally biased region" description="Basic and acidic residues" evidence="2">
    <location>
        <begin position="500"/>
        <end position="532"/>
    </location>
</feature>
<evidence type="ECO:0000313" key="4">
    <source>
        <dbReference type="Proteomes" id="UP000765509"/>
    </source>
</evidence>
<feature type="compositionally biased region" description="Acidic residues" evidence="2">
    <location>
        <begin position="483"/>
        <end position="499"/>
    </location>
</feature>
<sequence>MSFDRFSNFDHTNPDDPLLEPKLRYVVDQQNQWILFLERQLQKSQKDYETIVEKVNTLQLQKGPKEKNKKNQCSHIQISTDHNNSKILKTKNVKFQHKDNRSDKSNPYHLVMSNTPPDFQYTKDSFYLHIKILWGMEHPHAVPIAPNTSLLQEFNNRFKSAEEIKKMAESDTSIPLIPQDQVLTLKGVQPGRKKVGQSIVFMKDFFILYIQALLSKLGIRRWAPNLDEASDTLYNEACRISAIQSFRQVAIGGAYEHMNVNLRYLSDIQLLHSTYNHYVHYYMTQRFKKEVKEAGKHKKDQEKGAIQLSRKRLCDIRYKFGVANNFPKRYLNILSKTEAHSDDEYISKNTYKINKLNFRSENATKFMRRVDEEIEKAETIEGKRSKRRNRIEVNPPKLSTYSQPPKGLPIDFYDPKWFNNCPVGQKTVVADAFKVAFLPDASQSIRGIKHPDEQISDQNFTDKYWERCTADYDISHEIAKEDQDSDSNDDEGVTSDETESDGHIEEENSEMQEYKEQEFNTLLDRDTEMAHEEDLDQFVVGGSGFAVGDNEWSGDL</sequence>
<dbReference type="AlphaFoldDB" id="A0A9Q3IET4"/>
<gene>
    <name evidence="3" type="ORF">O181_078613</name>
</gene>
<comment type="caution">
    <text evidence="3">The sequence shown here is derived from an EMBL/GenBank/DDBJ whole genome shotgun (WGS) entry which is preliminary data.</text>
</comment>
<proteinExistence type="predicted"/>